<dbReference type="GO" id="GO:0005737">
    <property type="term" value="C:cytoplasm"/>
    <property type="evidence" value="ECO:0007669"/>
    <property type="project" value="TreeGrafter"/>
</dbReference>
<organism evidence="6 7">
    <name type="scientific">Corallococcus sicarius</name>
    <dbReference type="NCBI Taxonomy" id="2316726"/>
    <lineage>
        <taxon>Bacteria</taxon>
        <taxon>Pseudomonadati</taxon>
        <taxon>Myxococcota</taxon>
        <taxon>Myxococcia</taxon>
        <taxon>Myxococcales</taxon>
        <taxon>Cystobacterineae</taxon>
        <taxon>Myxococcaceae</taxon>
        <taxon>Corallococcus</taxon>
    </lineage>
</organism>
<dbReference type="InterPro" id="IPR011990">
    <property type="entry name" value="TPR-like_helical_dom_sf"/>
</dbReference>
<dbReference type="CDD" id="cd14014">
    <property type="entry name" value="STKc_PknB_like"/>
    <property type="match status" value="1"/>
</dbReference>
<dbReference type="Proteomes" id="UP000273405">
    <property type="component" value="Unassembled WGS sequence"/>
</dbReference>
<dbReference type="AlphaFoldDB" id="A0A3A8ND41"/>
<name>A0A3A8ND41_9BACT</name>
<dbReference type="InterPro" id="IPR011009">
    <property type="entry name" value="Kinase-like_dom_sf"/>
</dbReference>
<feature type="compositionally biased region" description="Basic and acidic residues" evidence="4">
    <location>
        <begin position="18"/>
        <end position="29"/>
    </location>
</feature>
<comment type="caution">
    <text evidence="6">The sequence shown here is derived from an EMBL/GenBank/DDBJ whole genome shotgun (WGS) entry which is preliminary data.</text>
</comment>
<dbReference type="InterPro" id="IPR027417">
    <property type="entry name" value="P-loop_NTPase"/>
</dbReference>
<dbReference type="GO" id="GO:0005524">
    <property type="term" value="F:ATP binding"/>
    <property type="evidence" value="ECO:0007669"/>
    <property type="project" value="UniProtKB-UniRule"/>
</dbReference>
<gene>
    <name evidence="6" type="ORF">D7X12_18350</name>
</gene>
<sequence length="1252" mass="139539">MDMVRKGLHMLGQPSWTRPREPGGTEHPGDLPSMEVGNRYQLLRPLGRGGFGTVYLARDRLGGLVAVKRLRSKHYARADGAPPSSGLRSKHRYRTMLVLAHEFEVLASLRHPNIISVLDYGFDGPQPYLVLELLNEARTFTQAGRGQPRSVQVDMLVQMLQALHYLHRHGIIHRDLKPANILVVDGQVKLLDFGLAAGPDQRARAMSSGTPGYLAPEVLRGEAPSELSDLYAVGVLAYELFVGRHPKVTCSPRPRIEEGSLPAWLDEPESLDGEGRADSFEPDLAWIVDRLIVGMRDPSECRVFEMPQELEPGLAQLLFKLLDPLPCNRFQSADLAIGALCAATGQSLPVETVATRESFLQAARFVGREHELGLLGAALESAERDERGGAWLVAGESGVGKSRLLDEFRVRAMARGIPVLRGQAVRAGGLPYHAWHEVLRALTCLTELGDWEASVFKPLVPDIAEVLRRPVADAEPLATEAADQRLLLAVEDIFNRLPQTTVILLEDLQWADWSTLSLLNRLARQATGTRLLLLVSYRDDERPKLPEELPGIPVLTLPRLSSSEIAQLSESMMGSPGRQPRVLSLLERETEGNPFFLIEVIRSLAEECGRLDQIGHDVPLPATAFVGGMRSIIERRLGMVPPRAREPLRLAATLGRDIHEELLQEAHPALDVVGWLVECADAAVLEVTGNRWRFAHDKLREGLLDTLLPEDARALHRQAARAIESVHPEEAGWMAALAHHWGEAGDVAREARYSERAGEHAMSVYACREALPYFERALAFAETRPDDARWVIHLQGRLAEAHYLMGDLEHCRTCLERALERLGYPVMRLLKGSKLGVAHQALLMLLQSAMPWAFQVRSPEQRQLRLEEGQMLRLLSEVLFYAQDARRLLWTAFRLLNVLTPTGPSLDLARGRILVATVLGSLPVLRPLVEHWNARGLETVERLGASPDIAYALVRRAACGIGYAQWKEAEEWGERARQLSDAARDYRCSEESRIVLLVPWSYRGQFRRSIELSHELEDSARRRGSVQTQHWGPTARGTSLVRMGRAREALHELEEELPWCEAHAGASEIVVVQGELALALLRQHEEARALEMADRGLALLREMRPVAYWIFAGVTCVCEVYLSLWEQRGGEALSEEEPLVRSAHEACKALRRFARAFAFGKPFALLCNGLEAALSGHPRRARRAWRHCVARAQALAMPYEEGRAWFELGRHGLVEKAARRESLVRATGLFTRLEALDDLARVETAMAQGGAT</sequence>
<evidence type="ECO:0000256" key="4">
    <source>
        <dbReference type="SAM" id="MobiDB-lite"/>
    </source>
</evidence>
<evidence type="ECO:0000259" key="5">
    <source>
        <dbReference type="PROSITE" id="PS50011"/>
    </source>
</evidence>
<dbReference type="SUPFAM" id="SSF52540">
    <property type="entry name" value="P-loop containing nucleoside triphosphate hydrolases"/>
    <property type="match status" value="1"/>
</dbReference>
<evidence type="ECO:0000256" key="2">
    <source>
        <dbReference type="ARBA" id="ARBA00022840"/>
    </source>
</evidence>
<accession>A0A3A8ND41</accession>
<reference evidence="7" key="1">
    <citation type="submission" date="2018-09" db="EMBL/GenBank/DDBJ databases">
        <authorList>
            <person name="Livingstone P.G."/>
            <person name="Whitworth D.E."/>
        </authorList>
    </citation>
    <scope>NUCLEOTIDE SEQUENCE [LARGE SCALE GENOMIC DNA]</scope>
    <source>
        <strain evidence="7">CA040B</strain>
    </source>
</reference>
<dbReference type="InterPro" id="IPR041664">
    <property type="entry name" value="AAA_16"/>
</dbReference>
<dbReference type="Gene3D" id="1.10.510.10">
    <property type="entry name" value="Transferase(Phosphotransferase) domain 1"/>
    <property type="match status" value="1"/>
</dbReference>
<evidence type="ECO:0000313" key="6">
    <source>
        <dbReference type="EMBL" id="RKH41370.1"/>
    </source>
</evidence>
<dbReference type="PROSITE" id="PS50011">
    <property type="entry name" value="PROTEIN_KINASE_DOM"/>
    <property type="match status" value="1"/>
</dbReference>
<dbReference type="Pfam" id="PF13191">
    <property type="entry name" value="AAA_16"/>
    <property type="match status" value="1"/>
</dbReference>
<dbReference type="SUPFAM" id="SSF56112">
    <property type="entry name" value="Protein kinase-like (PK-like)"/>
    <property type="match status" value="1"/>
</dbReference>
<protein>
    <submittedName>
        <fullName evidence="6">Serine/threonine-protein kinase PknK</fullName>
    </submittedName>
</protein>
<dbReference type="Gene3D" id="3.30.200.20">
    <property type="entry name" value="Phosphorylase Kinase, domain 1"/>
    <property type="match status" value="1"/>
</dbReference>
<keyword evidence="7" id="KW-1185">Reference proteome</keyword>
<dbReference type="InterPro" id="IPR000719">
    <property type="entry name" value="Prot_kinase_dom"/>
</dbReference>
<feature type="binding site" evidence="3">
    <location>
        <position position="68"/>
    </location>
    <ligand>
        <name>ATP</name>
        <dbReference type="ChEBI" id="CHEBI:30616"/>
    </ligand>
</feature>
<keyword evidence="6" id="KW-0418">Kinase</keyword>
<evidence type="ECO:0000256" key="1">
    <source>
        <dbReference type="ARBA" id="ARBA00022741"/>
    </source>
</evidence>
<evidence type="ECO:0000256" key="3">
    <source>
        <dbReference type="PROSITE-ProRule" id="PRU10141"/>
    </source>
</evidence>
<dbReference type="Pfam" id="PF00069">
    <property type="entry name" value="Pkinase"/>
    <property type="match status" value="1"/>
</dbReference>
<feature type="region of interest" description="Disordered" evidence="4">
    <location>
        <begin position="1"/>
        <end position="34"/>
    </location>
</feature>
<dbReference type="GO" id="GO:0004016">
    <property type="term" value="F:adenylate cyclase activity"/>
    <property type="evidence" value="ECO:0007669"/>
    <property type="project" value="TreeGrafter"/>
</dbReference>
<feature type="domain" description="Protein kinase" evidence="5">
    <location>
        <begin position="40"/>
        <end position="360"/>
    </location>
</feature>
<dbReference type="InterPro" id="IPR008271">
    <property type="entry name" value="Ser/Thr_kinase_AS"/>
</dbReference>
<dbReference type="GO" id="GO:0004672">
    <property type="term" value="F:protein kinase activity"/>
    <property type="evidence" value="ECO:0007669"/>
    <property type="project" value="InterPro"/>
</dbReference>
<keyword evidence="6" id="KW-0808">Transferase</keyword>
<dbReference type="PROSITE" id="PS00107">
    <property type="entry name" value="PROTEIN_KINASE_ATP"/>
    <property type="match status" value="1"/>
</dbReference>
<dbReference type="PROSITE" id="PS00108">
    <property type="entry name" value="PROTEIN_KINASE_ST"/>
    <property type="match status" value="1"/>
</dbReference>
<dbReference type="PANTHER" id="PTHR16305:SF28">
    <property type="entry name" value="GUANYLATE CYCLASE DOMAIN-CONTAINING PROTEIN"/>
    <property type="match status" value="1"/>
</dbReference>
<dbReference type="InterPro" id="IPR017441">
    <property type="entry name" value="Protein_kinase_ATP_BS"/>
</dbReference>
<evidence type="ECO:0000313" key="7">
    <source>
        <dbReference type="Proteomes" id="UP000273405"/>
    </source>
</evidence>
<proteinExistence type="predicted"/>
<keyword evidence="2 3" id="KW-0067">ATP-binding</keyword>
<dbReference type="PANTHER" id="PTHR16305">
    <property type="entry name" value="TESTICULAR SOLUBLE ADENYLYL CYCLASE"/>
    <property type="match status" value="1"/>
</dbReference>
<dbReference type="SUPFAM" id="SSF48452">
    <property type="entry name" value="TPR-like"/>
    <property type="match status" value="1"/>
</dbReference>
<dbReference type="SMART" id="SM00220">
    <property type="entry name" value="S_TKc"/>
    <property type="match status" value="1"/>
</dbReference>
<dbReference type="Gene3D" id="1.25.40.10">
    <property type="entry name" value="Tetratricopeptide repeat domain"/>
    <property type="match status" value="1"/>
</dbReference>
<keyword evidence="1 3" id="KW-0547">Nucleotide-binding</keyword>
<dbReference type="EMBL" id="RAWG01000108">
    <property type="protein sequence ID" value="RKH41370.1"/>
    <property type="molecule type" value="Genomic_DNA"/>
</dbReference>